<dbReference type="OrthoDB" id="10042665at2759"/>
<dbReference type="InterPro" id="IPR003959">
    <property type="entry name" value="ATPase_AAA_core"/>
</dbReference>
<dbReference type="Pfam" id="PF00004">
    <property type="entry name" value="AAA"/>
    <property type="match status" value="1"/>
</dbReference>
<sequence>MSDEVLASNGPSGPTNYPGVVNNTATSLPTEESRAPQDDVYQPLPNESVGISSVHTAAEGIKTPTGNCQNGSRDKSLEEYEHRRCLEETSNLKGRIELLEQHVASLCDFLPTADREPEQTKPVEEQIPMVSASIHAASAEMKSKIIQSLPLETLSSPNTDIEVCDTEETFFHRKHSVYMIEILQQSSDSRNSKRSVSRLVGSPTNSASAVVPSAMPSRIRIRSALILGLLEVVSKTELYTKADPTAANPAPAPVSLVFLYPFKLFVRHYAAIIGYIEKIMDGSAETSGNGQPTKFEVPSIPSQLQSAEAREHFGLLKRLFEENLGYLFTIRRELRDHTRTTVEFEHLWLLFDLGDIVYEREANDNPLGVPRLWKITHYGGGREILNDNAPDITDPFIKDATPKANSKGKENPFHIRGFYLESSGKAIFTEEDGYTIPPWDGERPVHELKLFPYHFCEPGRDFTDENRGAWLKRLVKEGRTYSTLRPGKVVYLKGIGVGEDLKMSEYQSQVVIDFEQAQVEAPKLSQTSSEQKLGALAVLMRSLRSRSSRSLFIHSGDTREVEETPQRVSAEAQTLKILDTIHNDNLLDLEYFRSEMKNIAPPLTAFNTAEASQIPLQNYILFPRTASGFVLSAREWVNFEIRDLSKVHFNKSLWKELQLPYGYKRALLATVRSHVRAKDSLPEHDSIPGKGTGAIILLQGSSGVGKTFTAEALAAHTNRPLYSITSGDLGDSVSTVERQLVKILNRGRRWGCVILLDEADVYLTRRGQDSFQRNAIVSAFLRQLERYPGIMVLTTNRQLNIDEAIAQRFQLRLFYPPLNKEAVKKVWALYCTKEKCQQLIADRVAKKPKVEIGEGVDTWWETPYQQSIAPKQTDHNLGASLGPNDEDEPQAWWSGRDIQFAFREAIALAVHDKVTEKRAHAKTMSAEAMEKAAKMDKKGKSGRKEVLQKQAMEVQKNSRTISEDDEILITKEYFDEVLLRLASFDEGIKTMHDPHRDGDSIGVEAPDESLQYPNDESYETTMTDSDVSPYDSDSSDEGENYSW</sequence>
<dbReference type="CDD" id="cd19481">
    <property type="entry name" value="RecA-like_protease"/>
    <property type="match status" value="1"/>
</dbReference>
<evidence type="ECO:0000256" key="1">
    <source>
        <dbReference type="SAM" id="MobiDB-lite"/>
    </source>
</evidence>
<organism evidence="3 4">
    <name type="scientific">Phialocephala subalpina</name>
    <dbReference type="NCBI Taxonomy" id="576137"/>
    <lineage>
        <taxon>Eukaryota</taxon>
        <taxon>Fungi</taxon>
        <taxon>Dikarya</taxon>
        <taxon>Ascomycota</taxon>
        <taxon>Pezizomycotina</taxon>
        <taxon>Leotiomycetes</taxon>
        <taxon>Helotiales</taxon>
        <taxon>Mollisiaceae</taxon>
        <taxon>Phialocephala</taxon>
        <taxon>Phialocephala fortinii species complex</taxon>
    </lineage>
</organism>
<dbReference type="PANTHER" id="PTHR46411:SF2">
    <property type="entry name" value="AAA+ ATPASE DOMAIN-CONTAINING PROTEIN"/>
    <property type="match status" value="1"/>
</dbReference>
<dbReference type="Proteomes" id="UP000184330">
    <property type="component" value="Unassembled WGS sequence"/>
</dbReference>
<keyword evidence="4" id="KW-1185">Reference proteome</keyword>
<accession>A0A1L7XS07</accession>
<feature type="compositionally biased region" description="Acidic residues" evidence="1">
    <location>
        <begin position="1033"/>
        <end position="1043"/>
    </location>
</feature>
<reference evidence="3 4" key="1">
    <citation type="submission" date="2016-03" db="EMBL/GenBank/DDBJ databases">
        <authorList>
            <person name="Ploux O."/>
        </authorList>
    </citation>
    <scope>NUCLEOTIDE SEQUENCE [LARGE SCALE GENOMIC DNA]</scope>
    <source>
        <strain evidence="3 4">UAMH 11012</strain>
    </source>
</reference>
<dbReference type="PANTHER" id="PTHR46411">
    <property type="entry name" value="FAMILY ATPASE, PUTATIVE-RELATED"/>
    <property type="match status" value="1"/>
</dbReference>
<dbReference type="SUPFAM" id="SSF52540">
    <property type="entry name" value="P-loop containing nucleoside triphosphate hydrolases"/>
    <property type="match status" value="1"/>
</dbReference>
<dbReference type="STRING" id="576137.A0A1L7XS07"/>
<evidence type="ECO:0000259" key="2">
    <source>
        <dbReference type="SMART" id="SM00382"/>
    </source>
</evidence>
<gene>
    <name evidence="3" type="ORF">PAC_17733</name>
</gene>
<dbReference type="EMBL" id="FJOG01000047">
    <property type="protein sequence ID" value="CZR67834.1"/>
    <property type="molecule type" value="Genomic_DNA"/>
</dbReference>
<name>A0A1L7XS07_9HELO</name>
<feature type="region of interest" description="Disordered" evidence="1">
    <location>
        <begin position="1"/>
        <end position="42"/>
    </location>
</feature>
<feature type="compositionally biased region" description="Polar residues" evidence="1">
    <location>
        <begin position="9"/>
        <end position="30"/>
    </location>
</feature>
<dbReference type="GO" id="GO:0016887">
    <property type="term" value="F:ATP hydrolysis activity"/>
    <property type="evidence" value="ECO:0007669"/>
    <property type="project" value="InterPro"/>
</dbReference>
<dbReference type="Gene3D" id="3.40.50.300">
    <property type="entry name" value="P-loop containing nucleotide triphosphate hydrolases"/>
    <property type="match status" value="1"/>
</dbReference>
<dbReference type="AlphaFoldDB" id="A0A1L7XS07"/>
<dbReference type="GO" id="GO:0005524">
    <property type="term" value="F:ATP binding"/>
    <property type="evidence" value="ECO:0007669"/>
    <property type="project" value="InterPro"/>
</dbReference>
<feature type="domain" description="AAA+ ATPase" evidence="2">
    <location>
        <begin position="692"/>
        <end position="819"/>
    </location>
</feature>
<evidence type="ECO:0000313" key="4">
    <source>
        <dbReference type="Proteomes" id="UP000184330"/>
    </source>
</evidence>
<evidence type="ECO:0000313" key="3">
    <source>
        <dbReference type="EMBL" id="CZR67834.1"/>
    </source>
</evidence>
<dbReference type="InterPro" id="IPR027417">
    <property type="entry name" value="P-loop_NTPase"/>
</dbReference>
<dbReference type="InterPro" id="IPR054289">
    <property type="entry name" value="DUF7025"/>
</dbReference>
<protein>
    <recommendedName>
        <fullName evidence="2">AAA+ ATPase domain-containing protein</fullName>
    </recommendedName>
</protein>
<dbReference type="SMART" id="SM00382">
    <property type="entry name" value="AAA"/>
    <property type="match status" value="1"/>
</dbReference>
<feature type="compositionally biased region" description="Polar residues" evidence="1">
    <location>
        <begin position="1011"/>
        <end position="1023"/>
    </location>
</feature>
<proteinExistence type="predicted"/>
<dbReference type="InterPro" id="IPR003593">
    <property type="entry name" value="AAA+_ATPase"/>
</dbReference>
<dbReference type="Pfam" id="PF22942">
    <property type="entry name" value="DUF7025"/>
    <property type="match status" value="1"/>
</dbReference>
<feature type="region of interest" description="Disordered" evidence="1">
    <location>
        <begin position="991"/>
        <end position="1043"/>
    </location>
</feature>